<dbReference type="InterPro" id="IPR040198">
    <property type="entry name" value="Fido_containing"/>
</dbReference>
<name>A0A3G9JG05_9FIRM</name>
<reference evidence="4 5" key="1">
    <citation type="submission" date="2018-11" db="EMBL/GenBank/DDBJ databases">
        <title>Novel Erysipelotrichaceae bacterium isolated from small intestine of a swine.</title>
        <authorList>
            <person name="Kim J.S."/>
            <person name="Choe H."/>
            <person name="Lee Y.R."/>
            <person name="Kim K.M."/>
            <person name="Park D.S."/>
        </authorList>
    </citation>
    <scope>NUCLEOTIDE SEQUENCE [LARGE SCALE GENOMIC DNA]</scope>
    <source>
        <strain evidence="4 5">SG0102</strain>
    </source>
</reference>
<dbReference type="RefSeq" id="WP_125120040.1">
    <property type="nucleotide sequence ID" value="NZ_AP019309.1"/>
</dbReference>
<evidence type="ECO:0000256" key="2">
    <source>
        <dbReference type="PIRSR" id="PIRSR640198-2"/>
    </source>
</evidence>
<feature type="active site" evidence="1">
    <location>
        <position position="194"/>
    </location>
</feature>
<dbReference type="OrthoDB" id="9813719at2"/>
<evidence type="ECO:0000313" key="5">
    <source>
        <dbReference type="Proteomes" id="UP000268059"/>
    </source>
</evidence>
<dbReference type="InterPro" id="IPR003812">
    <property type="entry name" value="Fido"/>
</dbReference>
<keyword evidence="2" id="KW-0547">Nucleotide-binding</keyword>
<dbReference type="AlphaFoldDB" id="A0A3G9JG05"/>
<accession>A0A3G9JG05</accession>
<dbReference type="Proteomes" id="UP000268059">
    <property type="component" value="Chromosome"/>
</dbReference>
<protein>
    <recommendedName>
        <fullName evidence="3">Fido domain-containing protein</fullName>
    </recommendedName>
</protein>
<dbReference type="PROSITE" id="PS51459">
    <property type="entry name" value="FIDO"/>
    <property type="match status" value="1"/>
</dbReference>
<dbReference type="Pfam" id="PF02661">
    <property type="entry name" value="Fic"/>
    <property type="match status" value="1"/>
</dbReference>
<feature type="domain" description="Fido" evidence="3">
    <location>
        <begin position="108"/>
        <end position="256"/>
    </location>
</feature>
<proteinExistence type="predicted"/>
<dbReference type="EMBL" id="AP019309">
    <property type="protein sequence ID" value="BBH27295.1"/>
    <property type="molecule type" value="Genomic_DNA"/>
</dbReference>
<gene>
    <name evidence="4" type="ORF">SG0102_22290</name>
</gene>
<dbReference type="KEGG" id="ebm:SG0102_22290"/>
<dbReference type="PANTHER" id="PTHR13504:SF40">
    <property type="entry name" value="FIDO DOMAIN-CONTAINING PROTEIN"/>
    <property type="match status" value="1"/>
</dbReference>
<dbReference type="PANTHER" id="PTHR13504">
    <property type="entry name" value="FIDO DOMAIN-CONTAINING PROTEIN DDB_G0283145"/>
    <property type="match status" value="1"/>
</dbReference>
<dbReference type="InParanoid" id="A0A3G9JG05"/>
<dbReference type="InterPro" id="IPR036597">
    <property type="entry name" value="Fido-like_dom_sf"/>
</dbReference>
<feature type="binding site" evidence="2">
    <location>
        <position position="242"/>
    </location>
    <ligand>
        <name>ATP</name>
        <dbReference type="ChEBI" id="CHEBI:30616"/>
    </ligand>
</feature>
<evidence type="ECO:0000259" key="3">
    <source>
        <dbReference type="PROSITE" id="PS51459"/>
    </source>
</evidence>
<evidence type="ECO:0000313" key="4">
    <source>
        <dbReference type="EMBL" id="BBH27295.1"/>
    </source>
</evidence>
<dbReference type="Gene3D" id="1.10.3290.10">
    <property type="entry name" value="Fido-like domain"/>
    <property type="match status" value="1"/>
</dbReference>
<feature type="binding site" evidence="2">
    <location>
        <begin position="234"/>
        <end position="235"/>
    </location>
    <ligand>
        <name>ATP</name>
        <dbReference type="ChEBI" id="CHEBI:30616"/>
    </ligand>
</feature>
<organism evidence="4 5">
    <name type="scientific">Intestinibaculum porci</name>
    <dbReference type="NCBI Taxonomy" id="2487118"/>
    <lineage>
        <taxon>Bacteria</taxon>
        <taxon>Bacillati</taxon>
        <taxon>Bacillota</taxon>
        <taxon>Erysipelotrichia</taxon>
        <taxon>Erysipelotrichales</taxon>
        <taxon>Erysipelotrichaceae</taxon>
        <taxon>Intestinibaculum</taxon>
    </lineage>
</organism>
<sequence>MSYHSLYKLYFTLPDEGKDIYSQRYHSNQTIHIPIQIDHFPAFIYLDPEINDSIQHITSTNIQDDDYKKEIMASHLIEGILCHEDDFSQKRFNGFVKHYKNLQEGKAMKITNVYALRRLYDDLIVPDPHDLPDGKLFRKEAVTIYSGSQGIHQGSYPESQIIKDLSHALTILNDESLPILMRVSLFHYLLGYIHPFYDGNGRLSRFLTSNYLCDDNPSLALSLSQRIYAHKEAYYKAFTITNDPRNRGDLTYFVLSFLKLLS</sequence>
<keyword evidence="2" id="KW-0067">ATP-binding</keyword>
<feature type="binding site" evidence="2">
    <location>
        <begin position="198"/>
        <end position="205"/>
    </location>
    <ligand>
        <name>ATP</name>
        <dbReference type="ChEBI" id="CHEBI:30616"/>
    </ligand>
</feature>
<dbReference type="GO" id="GO:0005524">
    <property type="term" value="F:ATP binding"/>
    <property type="evidence" value="ECO:0007669"/>
    <property type="project" value="UniProtKB-KW"/>
</dbReference>
<dbReference type="SUPFAM" id="SSF140931">
    <property type="entry name" value="Fic-like"/>
    <property type="match status" value="1"/>
</dbReference>
<evidence type="ECO:0000256" key="1">
    <source>
        <dbReference type="PIRSR" id="PIRSR640198-1"/>
    </source>
</evidence>
<keyword evidence="5" id="KW-1185">Reference proteome</keyword>